<sequence length="76" mass="8511">MMVFGGICADGKTQLVFVNDPDLKPMDFAVWGSSTQPVATKNNANLEALKIFLKKAWDDLDVDYLRAVIDSYTKRL</sequence>
<dbReference type="AlphaFoldDB" id="A0A8R1EFQ9"/>
<reference evidence="2" key="1">
    <citation type="submission" date="2010-08" db="EMBL/GenBank/DDBJ databases">
        <authorList>
            <consortium name="Caenorhabditis japonica Sequencing Consortium"/>
            <person name="Wilson R.K."/>
        </authorList>
    </citation>
    <scope>NUCLEOTIDE SEQUENCE [LARGE SCALE GENOMIC DNA]</scope>
    <source>
        <strain evidence="2">DF5081</strain>
    </source>
</reference>
<dbReference type="GO" id="GO:0003676">
    <property type="term" value="F:nucleic acid binding"/>
    <property type="evidence" value="ECO:0007669"/>
    <property type="project" value="InterPro"/>
</dbReference>
<protein>
    <submittedName>
        <fullName evidence="1">Uncharacterized protein</fullName>
    </submittedName>
</protein>
<dbReference type="Gene3D" id="3.30.420.10">
    <property type="entry name" value="Ribonuclease H-like superfamily/Ribonuclease H"/>
    <property type="match status" value="1"/>
</dbReference>
<reference evidence="1" key="2">
    <citation type="submission" date="2022-06" db="UniProtKB">
        <authorList>
            <consortium name="EnsemblMetazoa"/>
        </authorList>
    </citation>
    <scope>IDENTIFICATION</scope>
    <source>
        <strain evidence="1">DF5081</strain>
    </source>
</reference>
<keyword evidence="2" id="KW-1185">Reference proteome</keyword>
<dbReference type="Proteomes" id="UP000005237">
    <property type="component" value="Unassembled WGS sequence"/>
</dbReference>
<accession>A0A8R1EFQ9</accession>
<organism evidence="1 2">
    <name type="scientific">Caenorhabditis japonica</name>
    <dbReference type="NCBI Taxonomy" id="281687"/>
    <lineage>
        <taxon>Eukaryota</taxon>
        <taxon>Metazoa</taxon>
        <taxon>Ecdysozoa</taxon>
        <taxon>Nematoda</taxon>
        <taxon>Chromadorea</taxon>
        <taxon>Rhabditida</taxon>
        <taxon>Rhabditina</taxon>
        <taxon>Rhabditomorpha</taxon>
        <taxon>Rhabditoidea</taxon>
        <taxon>Rhabditidae</taxon>
        <taxon>Peloderinae</taxon>
        <taxon>Caenorhabditis</taxon>
    </lineage>
</organism>
<dbReference type="InterPro" id="IPR036397">
    <property type="entry name" value="RNaseH_sf"/>
</dbReference>
<proteinExistence type="predicted"/>
<evidence type="ECO:0000313" key="2">
    <source>
        <dbReference type="Proteomes" id="UP000005237"/>
    </source>
</evidence>
<name>A0A8R1EFQ9_CAEJA</name>
<dbReference type="EnsemblMetazoa" id="CJA32691a.1">
    <property type="protein sequence ID" value="CJA32691a.1"/>
    <property type="gene ID" value="WBGene00208538"/>
</dbReference>
<evidence type="ECO:0000313" key="1">
    <source>
        <dbReference type="EnsemblMetazoa" id="CJA32691a.1"/>
    </source>
</evidence>